<dbReference type="Proteomes" id="UP001652580">
    <property type="component" value="Chromosome 6"/>
</dbReference>
<dbReference type="GeneID" id="103003080"/>
<feature type="compositionally biased region" description="Basic residues" evidence="1">
    <location>
        <begin position="245"/>
        <end position="256"/>
    </location>
</feature>
<accession>A0ABM3TSL6</accession>
<dbReference type="InterPro" id="IPR000467">
    <property type="entry name" value="G_patch_dom"/>
</dbReference>
<feature type="region of interest" description="Disordered" evidence="1">
    <location>
        <begin position="158"/>
        <end position="283"/>
    </location>
</feature>
<evidence type="ECO:0000256" key="1">
    <source>
        <dbReference type="SAM" id="MobiDB-lite"/>
    </source>
</evidence>
<sequence length="283" mass="31539">MSMLAERRRKQKWAVDPRNTAWSNDDSKFGQRMLEKMGWSKGKGLGAQEQGATDHIKVQVKNNHLGLGAAISNEDNWIAHQDDFNQLLAELNTCHGQETAGKDLSSRSQTDLDCIFGKRQNKKTPEDHPSPDAAEGTDISPMTTSAFTIREYFARRMAERKSKAQGTAVGPEASETPVERKAGKKRKKESKDKNVENCTHPKAKKKGDQVEWQLGDPRWDENSGAASEAGEGCVGPLDDRDSPSKPRKRKEKKRGQKQAETAEDGTLDETPVKKKRKKKKGSK</sequence>
<dbReference type="RefSeq" id="XP_057405085.1">
    <property type="nucleotide sequence ID" value="XM_057549102.1"/>
</dbReference>
<dbReference type="PANTHER" id="PTHR23149:SF27">
    <property type="entry name" value="PIN2_TERF1-INTERACTING TELOMERASE INHIBITOR 1"/>
    <property type="match status" value="1"/>
</dbReference>
<feature type="compositionally biased region" description="Basic residues" evidence="1">
    <location>
        <begin position="273"/>
        <end position="283"/>
    </location>
</feature>
<evidence type="ECO:0000313" key="4">
    <source>
        <dbReference type="RefSeq" id="XP_057405085.1"/>
    </source>
</evidence>
<feature type="domain" description="G-patch" evidence="2">
    <location>
        <begin position="26"/>
        <end position="72"/>
    </location>
</feature>
<evidence type="ECO:0000259" key="2">
    <source>
        <dbReference type="PROSITE" id="PS50174"/>
    </source>
</evidence>
<reference evidence="4" key="1">
    <citation type="submission" date="2025-08" db="UniProtKB">
        <authorList>
            <consortium name="RefSeq"/>
        </authorList>
    </citation>
    <scope>IDENTIFICATION</scope>
</reference>
<feature type="region of interest" description="Disordered" evidence="1">
    <location>
        <begin position="117"/>
        <end position="143"/>
    </location>
</feature>
<keyword evidence="3" id="KW-1185">Reference proteome</keyword>
<feature type="region of interest" description="Disordered" evidence="1">
    <location>
        <begin position="1"/>
        <end position="29"/>
    </location>
</feature>
<dbReference type="SMART" id="SM00443">
    <property type="entry name" value="G_patch"/>
    <property type="match status" value="1"/>
</dbReference>
<dbReference type="InterPro" id="IPR050656">
    <property type="entry name" value="PINX1"/>
</dbReference>
<dbReference type="Pfam" id="PF01585">
    <property type="entry name" value="G-patch"/>
    <property type="match status" value="1"/>
</dbReference>
<proteinExistence type="predicted"/>
<evidence type="ECO:0000313" key="3">
    <source>
        <dbReference type="Proteomes" id="UP001652580"/>
    </source>
</evidence>
<gene>
    <name evidence="4" type="primary">PINX1</name>
</gene>
<dbReference type="PANTHER" id="PTHR23149">
    <property type="entry name" value="G PATCH DOMAIN CONTAINING PROTEIN"/>
    <property type="match status" value="1"/>
</dbReference>
<protein>
    <submittedName>
        <fullName evidence="4">PIN2/TERF1-interacting telomerase inhibitor 1 isoform X2</fullName>
    </submittedName>
</protein>
<dbReference type="PROSITE" id="PS50174">
    <property type="entry name" value="G_PATCH"/>
    <property type="match status" value="1"/>
</dbReference>
<organism evidence="3 4">
    <name type="scientific">Balaenoptera acutorostrata</name>
    <name type="common">Common minke whale</name>
    <name type="synonym">Balaena rostrata</name>
    <dbReference type="NCBI Taxonomy" id="9767"/>
    <lineage>
        <taxon>Eukaryota</taxon>
        <taxon>Metazoa</taxon>
        <taxon>Chordata</taxon>
        <taxon>Craniata</taxon>
        <taxon>Vertebrata</taxon>
        <taxon>Euteleostomi</taxon>
        <taxon>Mammalia</taxon>
        <taxon>Eutheria</taxon>
        <taxon>Laurasiatheria</taxon>
        <taxon>Artiodactyla</taxon>
        <taxon>Whippomorpha</taxon>
        <taxon>Cetacea</taxon>
        <taxon>Mysticeti</taxon>
        <taxon>Balaenopteridae</taxon>
        <taxon>Balaenoptera</taxon>
    </lineage>
</organism>
<name>A0ABM3TSL6_BALAC</name>